<keyword evidence="2" id="KW-0233">DNA recombination</keyword>
<dbReference type="SUPFAM" id="SSF56349">
    <property type="entry name" value="DNA breaking-rejoining enzymes"/>
    <property type="match status" value="1"/>
</dbReference>
<dbReference type="InterPro" id="IPR050090">
    <property type="entry name" value="Tyrosine_recombinase_XerCD"/>
</dbReference>
<dbReference type="PROSITE" id="PS51898">
    <property type="entry name" value="TYR_RECOMBINASE"/>
    <property type="match status" value="1"/>
</dbReference>
<dbReference type="InterPro" id="IPR011010">
    <property type="entry name" value="DNA_brk_join_enz"/>
</dbReference>
<dbReference type="InterPro" id="IPR002104">
    <property type="entry name" value="Integrase_catalytic"/>
</dbReference>
<dbReference type="CDD" id="cd00397">
    <property type="entry name" value="DNA_BRE_C"/>
    <property type="match status" value="1"/>
</dbReference>
<dbReference type="GeneID" id="19523985"/>
<gene>
    <name evidence="4" type="primary">orf268</name>
</gene>
<dbReference type="RefSeq" id="YP_009033760.1">
    <property type="nucleotide sequence ID" value="NC_024168.1"/>
</dbReference>
<keyword evidence="1" id="KW-0238">DNA-binding</keyword>
<evidence type="ECO:0000259" key="3">
    <source>
        <dbReference type="PROSITE" id="PS51898"/>
    </source>
</evidence>
<dbReference type="GO" id="GO:0006310">
    <property type="term" value="P:DNA recombination"/>
    <property type="evidence" value="ECO:0007669"/>
    <property type="project" value="UniProtKB-KW"/>
</dbReference>
<reference evidence="4" key="1">
    <citation type="journal article" date="2014" name="Genome Biol. Evol.">
        <title>Analyses of charophyte chloroplast genomes help characterize the ancestral chloroplast genome of land plants.</title>
        <authorList>
            <person name="Civan P."/>
            <person name="Foster P.G."/>
            <person name="Embley M.T."/>
            <person name="Seneca A."/>
            <person name="Cox C.J."/>
        </authorList>
    </citation>
    <scope>NUCLEOTIDE SEQUENCE</scope>
</reference>
<dbReference type="GO" id="GO:0015074">
    <property type="term" value="P:DNA integration"/>
    <property type="evidence" value="ECO:0007669"/>
    <property type="project" value="InterPro"/>
</dbReference>
<feature type="domain" description="Tyr recombinase" evidence="3">
    <location>
        <begin position="1"/>
        <end position="200"/>
    </location>
</feature>
<sequence>MTRNDFETILKIADETEKDPLTAARIKFAITLLYSGGLRISNLLILTTGQIDTLLKQGKIQISLIKKGAKRHNLCIGTQGMKDLNALHKEYTLFKDNQPDLSQLFFVPNQQKQQNTETPITAISRSLFDKQINRVLAKTSTQTGKHIRSHSFRASIITDMLDKRVPIEQVKHIIGHKDIRTTAGYNRTTMTTKDIDHVISKVHKARKNNFQIKRNQIIIEDGGDFEDMCVKLTPISFLINLEGLPFSFVHKTSLSLTYLKHIFIINAL</sequence>
<keyword evidence="4" id="KW-0150">Chloroplast</keyword>
<dbReference type="EMBL" id="KJ461681">
    <property type="protein sequence ID" value="AHZ11160.1"/>
    <property type="molecule type" value="Genomic_DNA"/>
</dbReference>
<dbReference type="PANTHER" id="PTHR30349">
    <property type="entry name" value="PHAGE INTEGRASE-RELATED"/>
    <property type="match status" value="1"/>
</dbReference>
<dbReference type="PANTHER" id="PTHR30349:SF41">
    <property type="entry name" value="INTEGRASE_RECOMBINASE PROTEIN MJ0367-RELATED"/>
    <property type="match status" value="1"/>
</dbReference>
<name>A0A024B4Z0_9VIRI</name>
<proteinExistence type="predicted"/>
<evidence type="ECO:0000256" key="1">
    <source>
        <dbReference type="ARBA" id="ARBA00023125"/>
    </source>
</evidence>
<dbReference type="AlphaFoldDB" id="A0A024B4Z0"/>
<dbReference type="RefSeq" id="YP_009033777.1">
    <property type="nucleotide sequence ID" value="NC_024168.1"/>
</dbReference>
<evidence type="ECO:0000313" key="4">
    <source>
        <dbReference type="EMBL" id="AHZ11143.1"/>
    </source>
</evidence>
<geneLocation type="chloroplast" evidence="4"/>
<dbReference type="InterPro" id="IPR013762">
    <property type="entry name" value="Integrase-like_cat_sf"/>
</dbReference>
<evidence type="ECO:0000256" key="2">
    <source>
        <dbReference type="ARBA" id="ARBA00023172"/>
    </source>
</evidence>
<dbReference type="EMBL" id="KJ461681">
    <property type="protein sequence ID" value="AHZ11143.1"/>
    <property type="molecule type" value="Genomic_DNA"/>
</dbReference>
<protein>
    <submittedName>
        <fullName evidence="4">Putative recombinase/integrase protein</fullName>
    </submittedName>
</protein>
<dbReference type="GeneID" id="19524014"/>
<dbReference type="Gene3D" id="1.10.443.10">
    <property type="entry name" value="Intergrase catalytic core"/>
    <property type="match status" value="1"/>
</dbReference>
<dbReference type="Pfam" id="PF00589">
    <property type="entry name" value="Phage_integrase"/>
    <property type="match status" value="1"/>
</dbReference>
<accession>A0A024B4Z0</accession>
<organism evidence="4">
    <name type="scientific">Roya anglica</name>
    <dbReference type="NCBI Taxonomy" id="43943"/>
    <lineage>
        <taxon>Eukaryota</taxon>
        <taxon>Viridiplantae</taxon>
        <taxon>Streptophyta</taxon>
        <taxon>Zygnematophyceae</taxon>
        <taxon>Zygnematophycidae</taxon>
        <taxon>Zygnematales</taxon>
        <taxon>Mesotaeniaceae</taxon>
        <taxon>Roya</taxon>
    </lineage>
</organism>
<dbReference type="GO" id="GO:0003677">
    <property type="term" value="F:DNA binding"/>
    <property type="evidence" value="ECO:0007669"/>
    <property type="project" value="UniProtKB-KW"/>
</dbReference>
<keyword evidence="4" id="KW-0934">Plastid</keyword>